<feature type="transmembrane region" description="Helical" evidence="7">
    <location>
        <begin position="275"/>
        <end position="291"/>
    </location>
</feature>
<gene>
    <name evidence="7 8" type="primary">lgt</name>
    <name evidence="8" type="ORF">GCM10011309_01710</name>
</gene>
<dbReference type="InterPro" id="IPR001640">
    <property type="entry name" value="Lgt"/>
</dbReference>
<evidence type="ECO:0000256" key="4">
    <source>
        <dbReference type="ARBA" id="ARBA00022692"/>
    </source>
</evidence>
<evidence type="ECO:0000256" key="2">
    <source>
        <dbReference type="ARBA" id="ARBA00022475"/>
    </source>
</evidence>
<comment type="function">
    <text evidence="7">Catalyzes the transfer of the diacylglyceryl group from phosphatidylglycerol to the sulfhydryl group of the N-terminal cysteine of a prolipoprotein, the first step in the formation of mature lipoproteins.</text>
</comment>
<comment type="pathway">
    <text evidence="7">Protein modification; lipoprotein biosynthesis (diacylglyceryl transfer).</text>
</comment>
<keyword evidence="6 7" id="KW-0472">Membrane</keyword>
<dbReference type="Proteomes" id="UP000600865">
    <property type="component" value="Unassembled WGS sequence"/>
</dbReference>
<keyword evidence="3 7" id="KW-0808">Transferase</keyword>
<dbReference type="RefSeq" id="WP_189580032.1">
    <property type="nucleotide sequence ID" value="NZ_BMYV01000001.1"/>
</dbReference>
<dbReference type="EC" id="2.5.1.145" evidence="7"/>
<feature type="binding site" evidence="7">
    <location>
        <position position="159"/>
    </location>
    <ligand>
        <name>a 1,2-diacyl-sn-glycero-3-phospho-(1'-sn-glycerol)</name>
        <dbReference type="ChEBI" id="CHEBI:64716"/>
    </ligand>
</feature>
<name>A0A918NBY2_9PROT</name>
<dbReference type="NCBIfam" id="TIGR00544">
    <property type="entry name" value="lgt"/>
    <property type="match status" value="1"/>
</dbReference>
<dbReference type="HAMAP" id="MF_01147">
    <property type="entry name" value="Lgt"/>
    <property type="match status" value="1"/>
</dbReference>
<keyword evidence="9" id="KW-1185">Reference proteome</keyword>
<feature type="transmembrane region" description="Helical" evidence="7">
    <location>
        <begin position="76"/>
        <end position="96"/>
    </location>
</feature>
<accession>A0A918NBY2</accession>
<dbReference type="Pfam" id="PF01790">
    <property type="entry name" value="LGT"/>
    <property type="match status" value="1"/>
</dbReference>
<protein>
    <recommendedName>
        <fullName evidence="7">Phosphatidylglycerol--prolipoprotein diacylglyceryl transferase</fullName>
        <ecNumber evidence="7">2.5.1.145</ecNumber>
    </recommendedName>
</protein>
<evidence type="ECO:0000256" key="5">
    <source>
        <dbReference type="ARBA" id="ARBA00022989"/>
    </source>
</evidence>
<feature type="transmembrane region" description="Helical" evidence="7">
    <location>
        <begin position="239"/>
        <end position="255"/>
    </location>
</feature>
<keyword evidence="5 7" id="KW-1133">Transmembrane helix</keyword>
<dbReference type="PANTHER" id="PTHR30589:SF0">
    <property type="entry name" value="PHOSPHATIDYLGLYCEROL--PROLIPOPROTEIN DIACYLGLYCERYL TRANSFERASE"/>
    <property type="match status" value="1"/>
</dbReference>
<evidence type="ECO:0000256" key="3">
    <source>
        <dbReference type="ARBA" id="ARBA00022679"/>
    </source>
</evidence>
<comment type="caution">
    <text evidence="8">The sequence shown here is derived from an EMBL/GenBank/DDBJ whole genome shotgun (WGS) entry which is preliminary data.</text>
</comment>
<dbReference type="PANTHER" id="PTHR30589">
    <property type="entry name" value="PROLIPOPROTEIN DIACYLGLYCERYL TRANSFERASE"/>
    <property type="match status" value="1"/>
</dbReference>
<dbReference type="GO" id="GO:0042158">
    <property type="term" value="P:lipoprotein biosynthetic process"/>
    <property type="evidence" value="ECO:0007669"/>
    <property type="project" value="UniProtKB-UniRule"/>
</dbReference>
<evidence type="ECO:0000256" key="1">
    <source>
        <dbReference type="ARBA" id="ARBA00007150"/>
    </source>
</evidence>
<evidence type="ECO:0000256" key="6">
    <source>
        <dbReference type="ARBA" id="ARBA00023136"/>
    </source>
</evidence>
<evidence type="ECO:0000256" key="7">
    <source>
        <dbReference type="HAMAP-Rule" id="MF_01147"/>
    </source>
</evidence>
<dbReference type="EMBL" id="BMYV01000001">
    <property type="protein sequence ID" value="GGX56552.1"/>
    <property type="molecule type" value="Genomic_DNA"/>
</dbReference>
<organism evidence="8 9">
    <name type="scientific">Litorimonas cladophorae</name>
    <dbReference type="NCBI Taxonomy" id="1220491"/>
    <lineage>
        <taxon>Bacteria</taxon>
        <taxon>Pseudomonadati</taxon>
        <taxon>Pseudomonadota</taxon>
        <taxon>Alphaproteobacteria</taxon>
        <taxon>Maricaulales</taxon>
        <taxon>Robiginitomaculaceae</taxon>
    </lineage>
</organism>
<sequence length="310" mass="35209">MILSIINAIDFPSWLRDDVFTIGWFSLKWYGLAYVVGLFGAYLYAVKLSQRRDIWVPDTPTRLPEIIPNEPMLSDLMFYALIGIIVGGRLGYIILYSPETFVEDPIQVLKVWKGGMSFHGGFSGVVFAGLYASWRHKVDKFRIGDMAAVGAPIGLGLVRLTNFMNQELYGNFTDMPWGVRFNAVNEYTREKLYDSAGEAIFQMPRHPSQLYEAFLEGLVLFVILRVLTVKFKALTKPGIIFGSLTFFYGLFRFAVEFVREPDAEMFGPLTRGMAYSLPMIFVGALIIFWAYRRAPVSPKRLPDLVKSAKK</sequence>
<dbReference type="AlphaFoldDB" id="A0A918NBY2"/>
<comment type="similarity">
    <text evidence="1 7">Belongs to the Lgt family.</text>
</comment>
<proteinExistence type="inferred from homology"/>
<reference evidence="8 9" key="1">
    <citation type="journal article" date="2014" name="Int. J. Syst. Evol. Microbiol.">
        <title>Complete genome sequence of Corynebacterium casei LMG S-19264T (=DSM 44701T), isolated from a smear-ripened cheese.</title>
        <authorList>
            <consortium name="US DOE Joint Genome Institute (JGI-PGF)"/>
            <person name="Walter F."/>
            <person name="Albersmeier A."/>
            <person name="Kalinowski J."/>
            <person name="Ruckert C."/>
        </authorList>
    </citation>
    <scope>NUCLEOTIDE SEQUENCE [LARGE SCALE GENOMIC DNA]</scope>
    <source>
        <strain evidence="8 9">KCTC 23968</strain>
    </source>
</reference>
<comment type="subcellular location">
    <subcellularLocation>
        <location evidence="7">Cell membrane</location>
        <topology evidence="7">Multi-pass membrane protein</topology>
    </subcellularLocation>
</comment>
<keyword evidence="4 7" id="KW-0812">Transmembrane</keyword>
<dbReference type="GO" id="GO:0008961">
    <property type="term" value="F:phosphatidylglycerol-prolipoprotein diacylglyceryl transferase activity"/>
    <property type="evidence" value="ECO:0007669"/>
    <property type="project" value="UniProtKB-UniRule"/>
</dbReference>
<feature type="transmembrane region" description="Helical" evidence="7">
    <location>
        <begin position="116"/>
        <end position="134"/>
    </location>
</feature>
<feature type="transmembrane region" description="Helical" evidence="7">
    <location>
        <begin position="22"/>
        <end position="45"/>
    </location>
</feature>
<evidence type="ECO:0000313" key="9">
    <source>
        <dbReference type="Proteomes" id="UP000600865"/>
    </source>
</evidence>
<dbReference type="GO" id="GO:0005886">
    <property type="term" value="C:plasma membrane"/>
    <property type="evidence" value="ECO:0007669"/>
    <property type="project" value="UniProtKB-SubCell"/>
</dbReference>
<evidence type="ECO:0000313" key="8">
    <source>
        <dbReference type="EMBL" id="GGX56552.1"/>
    </source>
</evidence>
<keyword evidence="2 7" id="KW-1003">Cell membrane</keyword>
<comment type="catalytic activity">
    <reaction evidence="7">
        <text>L-cysteinyl-[prolipoprotein] + a 1,2-diacyl-sn-glycero-3-phospho-(1'-sn-glycerol) = an S-1,2-diacyl-sn-glyceryl-L-cysteinyl-[prolipoprotein] + sn-glycerol 1-phosphate + H(+)</text>
        <dbReference type="Rhea" id="RHEA:56712"/>
        <dbReference type="Rhea" id="RHEA-COMP:14679"/>
        <dbReference type="Rhea" id="RHEA-COMP:14680"/>
        <dbReference type="ChEBI" id="CHEBI:15378"/>
        <dbReference type="ChEBI" id="CHEBI:29950"/>
        <dbReference type="ChEBI" id="CHEBI:57685"/>
        <dbReference type="ChEBI" id="CHEBI:64716"/>
        <dbReference type="ChEBI" id="CHEBI:140658"/>
        <dbReference type="EC" id="2.5.1.145"/>
    </reaction>
</comment>